<dbReference type="VEuPathDB" id="AmoebaDB:EHI5A_039800"/>
<organism evidence="4 5">
    <name type="scientific">Entamoeba histolytica</name>
    <dbReference type="NCBI Taxonomy" id="5759"/>
    <lineage>
        <taxon>Eukaryota</taxon>
        <taxon>Amoebozoa</taxon>
        <taxon>Evosea</taxon>
        <taxon>Archamoebae</taxon>
        <taxon>Mastigamoebida</taxon>
        <taxon>Entamoebidae</taxon>
        <taxon>Entamoeba</taxon>
    </lineage>
</organism>
<comment type="similarity">
    <text evidence="1">Belongs to the importin alpha family.</text>
</comment>
<name>A0A5K1TTW0_ENTHI</name>
<dbReference type="EMBL" id="BDEQ01000001">
    <property type="protein sequence ID" value="GAT91835.1"/>
    <property type="molecule type" value="Genomic_DNA"/>
</dbReference>
<dbReference type="Gene3D" id="1.25.10.10">
    <property type="entry name" value="Leucine-rich Repeat Variant"/>
    <property type="match status" value="1"/>
</dbReference>
<evidence type="ECO:0000313" key="4">
    <source>
        <dbReference type="EMBL" id="GAT91835.1"/>
    </source>
</evidence>
<sequence length="478" mass="55219">MNLRGTTDILKEKHSEREGLRQNRRQTLLQSKRLQSEQMVIIPKTIGSKELYQKINSQPITLREMYNIILTLEEIIEASSEVDEFDIFIKVLIKWITNSKDIMLKYHVITVFVLIAQKKLVPHLKNTTMNIAQSIISQTNHSDLLDRTLRLVGFYFERSNDIEDYNKFLEIIHLIENKKRIDKNVLGTVCWALFFVVTRAAKQNPTFLQSFFPYIASNLDPSDDNIEGNNCLLICISQCIEYKVDYIMLFDQSTHFLSKLVLFLKTGVEKLVLPALHVIGQIIGCSDNYTEVFVNDGLIDTLFSIFESLPPDTILSEAMWVLRNLFIPEGNPHAIYLIEKGVIQYLIRYIYRQNIQFARNAVWALTTAILSCKLRQDMLQKMISNGVVQPIIYVLKNRSLFTSDDVLNCIDSILCLMIQDNVSPQIGSRNAFEELNISDILEELTDDKTIQGFTRLKIELLKGYFSPDRIEEEMPLSL</sequence>
<evidence type="ECO:0000313" key="5">
    <source>
        <dbReference type="Proteomes" id="UP000078387"/>
    </source>
</evidence>
<dbReference type="VEuPathDB" id="AmoebaDB:EHI7A_021350"/>
<dbReference type="VEuPathDB" id="AmoebaDB:KM1_050820"/>
<protein>
    <submittedName>
        <fullName evidence="4">Importin alpha subunit putative</fullName>
    </submittedName>
</protein>
<keyword evidence="2" id="KW-0813">Transport</keyword>
<dbReference type="OMA" id="VYRQNIQ"/>
<keyword evidence="3" id="KW-0653">Protein transport</keyword>
<dbReference type="SUPFAM" id="SSF48371">
    <property type="entry name" value="ARM repeat"/>
    <property type="match status" value="1"/>
</dbReference>
<gene>
    <name evidence="4" type="ORF">CL6EHI_045360</name>
</gene>
<dbReference type="AlphaFoldDB" id="A0A5K1TTW0"/>
<evidence type="ECO:0000256" key="3">
    <source>
        <dbReference type="ARBA" id="ARBA00022927"/>
    </source>
</evidence>
<evidence type="ECO:0000256" key="2">
    <source>
        <dbReference type="ARBA" id="ARBA00022448"/>
    </source>
</evidence>
<dbReference type="GO" id="GO:0015031">
    <property type="term" value="P:protein transport"/>
    <property type="evidence" value="ECO:0007669"/>
    <property type="project" value="UniProtKB-KW"/>
</dbReference>
<reference evidence="4 5" key="1">
    <citation type="submission" date="2016-05" db="EMBL/GenBank/DDBJ databases">
        <title>First whole genome sequencing of Entamoeba histolytica HM1:IMSS-clone-6.</title>
        <authorList>
            <person name="Mukherjee Avik.K."/>
            <person name="Izumyama S."/>
            <person name="Nakada-Tsukui K."/>
            <person name="Nozaki T."/>
        </authorList>
    </citation>
    <scope>NUCLEOTIDE SEQUENCE [LARGE SCALE GENOMIC DNA]</scope>
    <source>
        <strain evidence="4 5">HM1:IMSS clone 6</strain>
    </source>
</reference>
<accession>A0A5K1TTW0</accession>
<dbReference type="VEuPathDB" id="AmoebaDB:EHI_045360"/>
<dbReference type="FunFam" id="1.25.10.10:FF:000929">
    <property type="entry name" value="Importin alpha subunit, putative"/>
    <property type="match status" value="1"/>
</dbReference>
<dbReference type="VEuPathDB" id="AmoebaDB:EHI8A_018480"/>
<proteinExistence type="inferred from homology"/>
<dbReference type="InterPro" id="IPR011989">
    <property type="entry name" value="ARM-like"/>
</dbReference>
<dbReference type="PANTHER" id="PTHR23316">
    <property type="entry name" value="IMPORTIN ALPHA"/>
    <property type="match status" value="1"/>
</dbReference>
<dbReference type="Proteomes" id="UP000078387">
    <property type="component" value="Unassembled WGS sequence"/>
</dbReference>
<dbReference type="InterPro" id="IPR016024">
    <property type="entry name" value="ARM-type_fold"/>
</dbReference>
<evidence type="ECO:0000256" key="1">
    <source>
        <dbReference type="ARBA" id="ARBA00010394"/>
    </source>
</evidence>
<comment type="caution">
    <text evidence="4">The sequence shown here is derived from an EMBL/GenBank/DDBJ whole genome shotgun (WGS) entry which is preliminary data.</text>
</comment>